<dbReference type="EMBL" id="KB822718">
    <property type="protein sequence ID" value="ETN42934.1"/>
    <property type="molecule type" value="Genomic_DNA"/>
</dbReference>
<feature type="domain" description="Aminotransferase class V" evidence="1">
    <location>
        <begin position="23"/>
        <end position="392"/>
    </location>
</feature>
<dbReference type="InterPro" id="IPR015422">
    <property type="entry name" value="PyrdxlP-dep_Trfase_small"/>
</dbReference>
<proteinExistence type="predicted"/>
<dbReference type="STRING" id="1220924.W2S4R9"/>
<dbReference type="PANTHER" id="PTHR43586">
    <property type="entry name" value="CYSTEINE DESULFURASE"/>
    <property type="match status" value="1"/>
</dbReference>
<dbReference type="SUPFAM" id="SSF53383">
    <property type="entry name" value="PLP-dependent transferases"/>
    <property type="match status" value="1"/>
</dbReference>
<gene>
    <name evidence="2" type="ORF">HMPREF1541_02092</name>
</gene>
<evidence type="ECO:0000313" key="3">
    <source>
        <dbReference type="Proteomes" id="UP000030752"/>
    </source>
</evidence>
<name>W2S4R9_CYPE1</name>
<dbReference type="InterPro" id="IPR015424">
    <property type="entry name" value="PyrdxlP-dep_Trfase"/>
</dbReference>
<reference evidence="2 3" key="1">
    <citation type="submission" date="2013-03" db="EMBL/GenBank/DDBJ databases">
        <title>The Genome Sequence of Phialophora europaea CBS 101466.</title>
        <authorList>
            <consortium name="The Broad Institute Genomics Platform"/>
            <person name="Cuomo C."/>
            <person name="de Hoog S."/>
            <person name="Gorbushina A."/>
            <person name="Walker B."/>
            <person name="Young S.K."/>
            <person name="Zeng Q."/>
            <person name="Gargeya S."/>
            <person name="Fitzgerald M."/>
            <person name="Haas B."/>
            <person name="Abouelleil A."/>
            <person name="Allen A.W."/>
            <person name="Alvarado L."/>
            <person name="Arachchi H.M."/>
            <person name="Berlin A.M."/>
            <person name="Chapman S.B."/>
            <person name="Gainer-Dewar J."/>
            <person name="Goldberg J."/>
            <person name="Griggs A."/>
            <person name="Gujja S."/>
            <person name="Hansen M."/>
            <person name="Howarth C."/>
            <person name="Imamovic A."/>
            <person name="Ireland A."/>
            <person name="Larimer J."/>
            <person name="McCowan C."/>
            <person name="Murphy C."/>
            <person name="Pearson M."/>
            <person name="Poon T.W."/>
            <person name="Priest M."/>
            <person name="Roberts A."/>
            <person name="Saif S."/>
            <person name="Shea T."/>
            <person name="Sisk P."/>
            <person name="Sykes S."/>
            <person name="Wortman J."/>
            <person name="Nusbaum C."/>
            <person name="Birren B."/>
        </authorList>
    </citation>
    <scope>NUCLEOTIDE SEQUENCE [LARGE SCALE GENOMIC DNA]</scope>
    <source>
        <strain evidence="2 3">CBS 101466</strain>
    </source>
</reference>
<dbReference type="Gene3D" id="3.40.640.10">
    <property type="entry name" value="Type I PLP-dependent aspartate aminotransferase-like (Major domain)"/>
    <property type="match status" value="1"/>
</dbReference>
<organism evidence="2 3">
    <name type="scientific">Cyphellophora europaea (strain CBS 101466)</name>
    <name type="common">Phialophora europaea</name>
    <dbReference type="NCBI Taxonomy" id="1220924"/>
    <lineage>
        <taxon>Eukaryota</taxon>
        <taxon>Fungi</taxon>
        <taxon>Dikarya</taxon>
        <taxon>Ascomycota</taxon>
        <taxon>Pezizomycotina</taxon>
        <taxon>Eurotiomycetes</taxon>
        <taxon>Chaetothyriomycetidae</taxon>
        <taxon>Chaetothyriales</taxon>
        <taxon>Cyphellophoraceae</taxon>
        <taxon>Cyphellophora</taxon>
    </lineage>
</organism>
<dbReference type="Proteomes" id="UP000030752">
    <property type="component" value="Unassembled WGS sequence"/>
</dbReference>
<dbReference type="OrthoDB" id="420046at2759"/>
<dbReference type="Gene3D" id="3.90.1150.10">
    <property type="entry name" value="Aspartate Aminotransferase, domain 1"/>
    <property type="match status" value="1"/>
</dbReference>
<dbReference type="HOGENOM" id="CLU_003433_2_2_1"/>
<dbReference type="eggNOG" id="KOG1549">
    <property type="taxonomic scope" value="Eukaryota"/>
</dbReference>
<protein>
    <submittedName>
        <fullName evidence="2">Cysteine desulfurase</fullName>
    </submittedName>
</protein>
<dbReference type="GeneID" id="19969431"/>
<dbReference type="Pfam" id="PF00266">
    <property type="entry name" value="Aminotran_5"/>
    <property type="match status" value="1"/>
</dbReference>
<keyword evidence="3" id="KW-1185">Reference proteome</keyword>
<dbReference type="InParanoid" id="W2S4R9"/>
<dbReference type="InterPro" id="IPR015421">
    <property type="entry name" value="PyrdxlP-dep_Trfase_major"/>
</dbReference>
<dbReference type="AlphaFoldDB" id="W2S4R9"/>
<dbReference type="InterPro" id="IPR000192">
    <property type="entry name" value="Aminotrans_V_dom"/>
</dbReference>
<dbReference type="VEuPathDB" id="FungiDB:HMPREF1541_02092"/>
<dbReference type="PANTHER" id="PTHR43586:SF21">
    <property type="entry name" value="PYRIDOXAL PHOSPHATE (PLP)-DEPENDENT ASPARTATE AMINOTRANSFERASE SUPERFAMILY"/>
    <property type="match status" value="1"/>
</dbReference>
<dbReference type="RefSeq" id="XP_008714670.1">
    <property type="nucleotide sequence ID" value="XM_008716448.1"/>
</dbReference>
<evidence type="ECO:0000313" key="2">
    <source>
        <dbReference type="EMBL" id="ETN42934.1"/>
    </source>
</evidence>
<accession>W2S4R9</accession>
<evidence type="ECO:0000259" key="1">
    <source>
        <dbReference type="Pfam" id="PF00266"/>
    </source>
</evidence>
<sequence>MGSAGFDIDAIRAQFPALAQKQVFMDNAGGSQVLGSVIDSIATYLRTTNVQLGASYPVSQQSTSKFSAGHVAGAKYINASPDQVVFGPSTTQHFRNLSTALKTEPGDEIVLSKLDHEANVAGWLQMAKWRGLKVVWWVPSKDTDSNPKLVPEDLRKLVNDKTRLVACTHTSNILGTVTDLAALSEVVHAANPRALFAADAVAYAPHAPVDVQAFGVDFYSFSWYKVYGPHVAMLYVSPRAHPEIETLGHYFKTTSTLEEMLGLAAGSYEAVQAVPEIIAYLSRVGWDAISKQEEQIQEILLKYLRSKPDIIKIYGEPSCDRKLRIPLVSWRVKGQSSLGIIDAIEARSNYGCRNGHFYSKRLCEEVLNVPDADDGVLRCSLLHYNTVEEVEGLVKVLDEVITEGAGKNPQGGEGRNDVSNW</sequence>